<evidence type="ECO:0000313" key="14">
    <source>
        <dbReference type="EMBL" id="KAK0161265.1"/>
    </source>
</evidence>
<keyword evidence="13" id="KW-0175">Coiled coil</keyword>
<dbReference type="PANTHER" id="PTHR13236:SF0">
    <property type="entry name" value="CYTOPLASMIC DYNEIN 2 LIGHT INTERMEDIATE CHAIN 1"/>
    <property type="match status" value="1"/>
</dbReference>
<dbReference type="GO" id="GO:0005874">
    <property type="term" value="C:microtubule"/>
    <property type="evidence" value="ECO:0007669"/>
    <property type="project" value="UniProtKB-KW"/>
</dbReference>
<feature type="coiled-coil region" evidence="13">
    <location>
        <begin position="35"/>
        <end position="73"/>
    </location>
</feature>
<evidence type="ECO:0000313" key="15">
    <source>
        <dbReference type="Proteomes" id="UP001168972"/>
    </source>
</evidence>
<dbReference type="GO" id="GO:0045504">
    <property type="term" value="F:dynein heavy chain binding"/>
    <property type="evidence" value="ECO:0007669"/>
    <property type="project" value="TreeGrafter"/>
</dbReference>
<keyword evidence="6" id="KW-0493">Microtubule</keyword>
<comment type="caution">
    <text evidence="14">The sequence shown here is derived from an EMBL/GenBank/DDBJ whole genome shotgun (WGS) entry which is preliminary data.</text>
</comment>
<evidence type="ECO:0000256" key="10">
    <source>
        <dbReference type="ARBA" id="ARBA00023175"/>
    </source>
</evidence>
<evidence type="ECO:0000256" key="11">
    <source>
        <dbReference type="ARBA" id="ARBA00023212"/>
    </source>
</evidence>
<dbReference type="PANTHER" id="PTHR13236">
    <property type="entry name" value="DYNEIN 2 LIGHT INTERMEDIATE CHAIN, ISOFORM 2"/>
    <property type="match status" value="1"/>
</dbReference>
<evidence type="ECO:0000256" key="4">
    <source>
        <dbReference type="ARBA" id="ARBA00022473"/>
    </source>
</evidence>
<keyword evidence="11" id="KW-0206">Cytoskeleton</keyword>
<keyword evidence="5" id="KW-0963">Cytoplasm</keyword>
<keyword evidence="10" id="KW-0505">Motor protein</keyword>
<dbReference type="SUPFAM" id="SSF52540">
    <property type="entry name" value="P-loop containing nucleoside triphosphate hydrolases"/>
    <property type="match status" value="1"/>
</dbReference>
<evidence type="ECO:0000256" key="13">
    <source>
        <dbReference type="SAM" id="Coils"/>
    </source>
</evidence>
<evidence type="ECO:0000256" key="8">
    <source>
        <dbReference type="ARBA" id="ARBA00023017"/>
    </source>
</evidence>
<proteinExistence type="inferred from homology"/>
<evidence type="ECO:0000256" key="7">
    <source>
        <dbReference type="ARBA" id="ARBA00022794"/>
    </source>
</evidence>
<dbReference type="GO" id="GO:0035735">
    <property type="term" value="P:intraciliary transport involved in cilium assembly"/>
    <property type="evidence" value="ECO:0007669"/>
    <property type="project" value="InterPro"/>
</dbReference>
<dbReference type="AlphaFoldDB" id="A0AA39F1A7"/>
<reference evidence="14" key="1">
    <citation type="journal article" date="2023" name="bioRxiv">
        <title>Scaffold-level genome assemblies of two parasitoid biocontrol wasps reveal the parthenogenesis mechanism and an associated novel virus.</title>
        <authorList>
            <person name="Inwood S."/>
            <person name="Skelly J."/>
            <person name="Guhlin J."/>
            <person name="Harrop T."/>
            <person name="Goldson S."/>
            <person name="Dearden P."/>
        </authorList>
    </citation>
    <scope>NUCLEOTIDE SEQUENCE</scope>
    <source>
        <strain evidence="14">Lincoln</strain>
        <tissue evidence="14">Whole body</tissue>
    </source>
</reference>
<keyword evidence="4" id="KW-0217">Developmental protein</keyword>
<dbReference type="GO" id="GO:0005930">
    <property type="term" value="C:axoneme"/>
    <property type="evidence" value="ECO:0007669"/>
    <property type="project" value="TreeGrafter"/>
</dbReference>
<evidence type="ECO:0000256" key="12">
    <source>
        <dbReference type="ARBA" id="ARBA00023273"/>
    </source>
</evidence>
<name>A0AA39F1A7_MICHY</name>
<dbReference type="GO" id="GO:0005868">
    <property type="term" value="C:cytoplasmic dynein complex"/>
    <property type="evidence" value="ECO:0007669"/>
    <property type="project" value="InterPro"/>
</dbReference>
<organism evidence="14 15">
    <name type="scientific">Microctonus hyperodae</name>
    <name type="common">Parasitoid wasp</name>
    <dbReference type="NCBI Taxonomy" id="165561"/>
    <lineage>
        <taxon>Eukaryota</taxon>
        <taxon>Metazoa</taxon>
        <taxon>Ecdysozoa</taxon>
        <taxon>Arthropoda</taxon>
        <taxon>Hexapoda</taxon>
        <taxon>Insecta</taxon>
        <taxon>Pterygota</taxon>
        <taxon>Neoptera</taxon>
        <taxon>Endopterygota</taxon>
        <taxon>Hymenoptera</taxon>
        <taxon>Apocrita</taxon>
        <taxon>Ichneumonoidea</taxon>
        <taxon>Braconidae</taxon>
        <taxon>Euphorinae</taxon>
        <taxon>Microctonus</taxon>
    </lineage>
</organism>
<comment type="subcellular location">
    <subcellularLocation>
        <location evidence="1">Cytoplasm</location>
        <location evidence="1">Cytoskeleton</location>
        <location evidence="1">Cilium basal body</location>
    </subcellularLocation>
</comment>
<gene>
    <name evidence="14" type="ORF">PV327_009754</name>
</gene>
<evidence type="ECO:0000256" key="9">
    <source>
        <dbReference type="ARBA" id="ARBA00023069"/>
    </source>
</evidence>
<dbReference type="EMBL" id="JAQQBR010001835">
    <property type="protein sequence ID" value="KAK0161265.1"/>
    <property type="molecule type" value="Genomic_DNA"/>
</dbReference>
<keyword evidence="7" id="KW-0970">Cilium biogenesis/degradation</keyword>
<evidence type="ECO:0000256" key="3">
    <source>
        <dbReference type="ARBA" id="ARBA00018863"/>
    </source>
</evidence>
<sequence length="503" mass="57305">MVVKRRVPAATANGHTSARDITCESILTDPLTILKDKIEATIDSAINEINNNLNETNKRIDNISEKLINASEEFSQTIYNRVIRELKKMNEKLNNLTVPHDVTSKNDSHVDFTECKKISESMDLLALIAYSNMSYCVIEKIEFGDGYSESIKKIADDVLANLSSIRNDINNCSDNFNFNIKSNAKTIVCLNNGKTTMIYRYLEKDENTIKPTIAIDYSFARKTGKNWIKNYIHFWEIGNLTPSLIAAAINGALSLHSAEQILLIIMIDLSKPETLWSTLERSLTTIRSAIKIVHSEKTINELKKSRLNKLKNPTNNSQIIDPLPYKTCIVAGKYDQFKNFKLATKKLVGQTLRQISYTTLSHLQYYSSKDSHLARKMKDILSHYVSSSSSSNENNYKKEYSCDYEQPLLIPIDSESLNDIHLNNYSSTQSSSIIDMIKHIYLSEYPDNEKLINEMNFENPSNDPNFNEPIIDKLLSQREEEIAINLQEMIEGNLPKPIINDPH</sequence>
<reference evidence="14" key="2">
    <citation type="submission" date="2023-03" db="EMBL/GenBank/DDBJ databases">
        <authorList>
            <person name="Inwood S.N."/>
            <person name="Skelly J.G."/>
            <person name="Guhlin J."/>
            <person name="Harrop T.W.R."/>
            <person name="Goldson S.G."/>
            <person name="Dearden P.K."/>
        </authorList>
    </citation>
    <scope>NUCLEOTIDE SEQUENCE</scope>
    <source>
        <strain evidence="14">Lincoln</strain>
        <tissue evidence="14">Whole body</tissue>
    </source>
</reference>
<evidence type="ECO:0000256" key="5">
    <source>
        <dbReference type="ARBA" id="ARBA00022490"/>
    </source>
</evidence>
<keyword evidence="8" id="KW-0243">Dynein</keyword>
<evidence type="ECO:0000256" key="6">
    <source>
        <dbReference type="ARBA" id="ARBA00022701"/>
    </source>
</evidence>
<keyword evidence="9" id="KW-0969">Cilium</keyword>
<accession>A0AA39F1A7</accession>
<keyword evidence="12" id="KW-0966">Cell projection</keyword>
<protein>
    <recommendedName>
        <fullName evidence="3">Cytoplasmic dynein 2 light intermediate chain 1</fullName>
    </recommendedName>
</protein>
<dbReference type="Proteomes" id="UP001168972">
    <property type="component" value="Unassembled WGS sequence"/>
</dbReference>
<keyword evidence="15" id="KW-1185">Reference proteome</keyword>
<dbReference type="GO" id="GO:0035721">
    <property type="term" value="P:intraciliary retrograde transport"/>
    <property type="evidence" value="ECO:0007669"/>
    <property type="project" value="InterPro"/>
</dbReference>
<evidence type="ECO:0000256" key="2">
    <source>
        <dbReference type="ARBA" id="ARBA00006831"/>
    </source>
</evidence>
<evidence type="ECO:0000256" key="1">
    <source>
        <dbReference type="ARBA" id="ARBA00004120"/>
    </source>
</evidence>
<dbReference type="InterPro" id="IPR027417">
    <property type="entry name" value="P-loop_NTPase"/>
</dbReference>
<dbReference type="GO" id="GO:0036064">
    <property type="term" value="C:ciliary basal body"/>
    <property type="evidence" value="ECO:0007669"/>
    <property type="project" value="TreeGrafter"/>
</dbReference>
<comment type="similarity">
    <text evidence="2">Belongs to the dynein light intermediate chain family.</text>
</comment>
<dbReference type="InterPro" id="IPR040045">
    <property type="entry name" value="DYNC2LI1"/>
</dbReference>